<gene>
    <name evidence="1" type="ORF">PDIGIT_LOCUS10713</name>
</gene>
<proteinExistence type="predicted"/>
<dbReference type="AlphaFoldDB" id="A0A9W4UKE8"/>
<sequence>MAAGLTGRLARWQWSDSSKTCAFSWVGLWWRMLGFVLIADRMRSIDSSVAALFAGP</sequence>
<keyword evidence="2" id="KW-1185">Reference proteome</keyword>
<name>A0A9W4UKE8_9PLEO</name>
<comment type="caution">
    <text evidence="1">The sequence shown here is derived from an EMBL/GenBank/DDBJ whole genome shotgun (WGS) entry which is preliminary data.</text>
</comment>
<organism evidence="1 2">
    <name type="scientific">Periconia digitata</name>
    <dbReference type="NCBI Taxonomy" id="1303443"/>
    <lineage>
        <taxon>Eukaryota</taxon>
        <taxon>Fungi</taxon>
        <taxon>Dikarya</taxon>
        <taxon>Ascomycota</taxon>
        <taxon>Pezizomycotina</taxon>
        <taxon>Dothideomycetes</taxon>
        <taxon>Pleosporomycetidae</taxon>
        <taxon>Pleosporales</taxon>
        <taxon>Massarineae</taxon>
        <taxon>Periconiaceae</taxon>
        <taxon>Periconia</taxon>
    </lineage>
</organism>
<accession>A0A9W4UKE8</accession>
<reference evidence="1" key="1">
    <citation type="submission" date="2023-01" db="EMBL/GenBank/DDBJ databases">
        <authorList>
            <person name="Van Ghelder C."/>
            <person name="Rancurel C."/>
        </authorList>
    </citation>
    <scope>NUCLEOTIDE SEQUENCE</scope>
    <source>
        <strain evidence="1">CNCM I-4278</strain>
    </source>
</reference>
<evidence type="ECO:0000313" key="2">
    <source>
        <dbReference type="Proteomes" id="UP001152607"/>
    </source>
</evidence>
<dbReference type="Proteomes" id="UP001152607">
    <property type="component" value="Unassembled WGS sequence"/>
</dbReference>
<dbReference type="EMBL" id="CAOQHR010000007">
    <property type="protein sequence ID" value="CAI6337600.1"/>
    <property type="molecule type" value="Genomic_DNA"/>
</dbReference>
<protein>
    <submittedName>
        <fullName evidence="1">Uncharacterized protein</fullName>
    </submittedName>
</protein>
<evidence type="ECO:0000313" key="1">
    <source>
        <dbReference type="EMBL" id="CAI6337600.1"/>
    </source>
</evidence>